<name>A0A4Z2H6Y2_9TELE</name>
<sequence>MGNYSVSCQAETHILPRDVMRRSWQAKSCRGRCRPTLPGPRGQRTKHKCLLRQPEEVTKHISFFSYPPHPPKPFPHPLIPLDPPHLPINANQASGGLMWWEGLGLGPPGYRSQLASPPYLSGPGLSLLCTTEESKERSSKPAYALPTPRPAVAEGHSGNYYLLDVCLISSYSSWLAIVGPKGWRRMRAVEGASGLVSEGIFPN</sequence>
<dbReference type="AlphaFoldDB" id="A0A4Z2H6Y2"/>
<reference evidence="1 2" key="1">
    <citation type="submission" date="2019-03" db="EMBL/GenBank/DDBJ databases">
        <title>First draft genome of Liparis tanakae, snailfish: a comprehensive survey of snailfish specific genes.</title>
        <authorList>
            <person name="Kim W."/>
            <person name="Song I."/>
            <person name="Jeong J.-H."/>
            <person name="Kim D."/>
            <person name="Kim S."/>
            <person name="Ryu S."/>
            <person name="Song J.Y."/>
            <person name="Lee S.K."/>
        </authorList>
    </citation>
    <scope>NUCLEOTIDE SEQUENCE [LARGE SCALE GENOMIC DNA]</scope>
    <source>
        <tissue evidence="1">Muscle</tissue>
    </source>
</reference>
<organism evidence="1 2">
    <name type="scientific">Liparis tanakae</name>
    <name type="common">Tanaka's snailfish</name>
    <dbReference type="NCBI Taxonomy" id="230148"/>
    <lineage>
        <taxon>Eukaryota</taxon>
        <taxon>Metazoa</taxon>
        <taxon>Chordata</taxon>
        <taxon>Craniata</taxon>
        <taxon>Vertebrata</taxon>
        <taxon>Euteleostomi</taxon>
        <taxon>Actinopterygii</taxon>
        <taxon>Neopterygii</taxon>
        <taxon>Teleostei</taxon>
        <taxon>Neoteleostei</taxon>
        <taxon>Acanthomorphata</taxon>
        <taxon>Eupercaria</taxon>
        <taxon>Perciformes</taxon>
        <taxon>Cottioidei</taxon>
        <taxon>Cottales</taxon>
        <taxon>Liparidae</taxon>
        <taxon>Liparis</taxon>
    </lineage>
</organism>
<dbReference type="EMBL" id="SRLO01000311">
    <property type="protein sequence ID" value="TNN61688.1"/>
    <property type="molecule type" value="Genomic_DNA"/>
</dbReference>
<dbReference type="Proteomes" id="UP000314294">
    <property type="component" value="Unassembled WGS sequence"/>
</dbReference>
<keyword evidence="2" id="KW-1185">Reference proteome</keyword>
<evidence type="ECO:0000313" key="2">
    <source>
        <dbReference type="Proteomes" id="UP000314294"/>
    </source>
</evidence>
<comment type="caution">
    <text evidence="1">The sequence shown here is derived from an EMBL/GenBank/DDBJ whole genome shotgun (WGS) entry which is preliminary data.</text>
</comment>
<evidence type="ECO:0000313" key="1">
    <source>
        <dbReference type="EMBL" id="TNN61688.1"/>
    </source>
</evidence>
<accession>A0A4Z2H6Y2</accession>
<proteinExistence type="predicted"/>
<protein>
    <submittedName>
        <fullName evidence="1">Uncharacterized protein</fullName>
    </submittedName>
</protein>
<gene>
    <name evidence="1" type="ORF">EYF80_028118</name>
</gene>